<sequence>MSKWKRPSSVPIPTTWCTFEGKKSKKKYWIQDLTDEYKDEVIEYMLNQFMIDEPLGRFSNFSNKTYPKDFLALKQMWYNTLENNLALICLTKDDNGKPIIAAMNCTTICSVYDEKQVTEEGGKILQTLMFVKALVDPFKTLNITEYLDALGLYVLPEYRGDGLGFELLKAREPLSRACGIKASITLFSSIVSQTLAERAGFEDLVAIDYAEIERRNPKLKYPGIQSHTKSLRFMYILYK</sequence>
<keyword evidence="3" id="KW-1185">Reference proteome</keyword>
<gene>
    <name evidence="2" type="ORF">QE152_g13628</name>
</gene>
<protein>
    <submittedName>
        <fullName evidence="2">Acetyltransferase (GNAT) family</fullName>
    </submittedName>
</protein>
<dbReference type="InterPro" id="IPR016181">
    <property type="entry name" value="Acyl_CoA_acyltransferase"/>
</dbReference>
<proteinExistence type="predicted"/>
<evidence type="ECO:0000313" key="2">
    <source>
        <dbReference type="EMBL" id="KAK9731446.1"/>
    </source>
</evidence>
<dbReference type="Pfam" id="PF00583">
    <property type="entry name" value="Acetyltransf_1"/>
    <property type="match status" value="1"/>
</dbReference>
<comment type="caution">
    <text evidence="2">The sequence shown here is derived from an EMBL/GenBank/DDBJ whole genome shotgun (WGS) entry which is preliminary data.</text>
</comment>
<dbReference type="Proteomes" id="UP001458880">
    <property type="component" value="Unassembled WGS sequence"/>
</dbReference>
<dbReference type="CDD" id="cd04301">
    <property type="entry name" value="NAT_SF"/>
    <property type="match status" value="1"/>
</dbReference>
<name>A0AAW1LDV9_POPJA</name>
<dbReference type="InterPro" id="IPR000182">
    <property type="entry name" value="GNAT_dom"/>
</dbReference>
<evidence type="ECO:0000313" key="3">
    <source>
        <dbReference type="Proteomes" id="UP001458880"/>
    </source>
</evidence>
<accession>A0AAW1LDV9</accession>
<dbReference type="PANTHER" id="PTHR20905:SF32">
    <property type="entry name" value="ARYLALKYLAMINE N-ACETYLTRANSFERASE-LIKE 7, ISOFORM A"/>
    <property type="match status" value="1"/>
</dbReference>
<dbReference type="EMBL" id="JASPKY010000132">
    <property type="protein sequence ID" value="KAK9731446.1"/>
    <property type="molecule type" value="Genomic_DNA"/>
</dbReference>
<dbReference type="Gene3D" id="3.40.630.30">
    <property type="match status" value="1"/>
</dbReference>
<reference evidence="2 3" key="1">
    <citation type="journal article" date="2024" name="BMC Genomics">
        <title>De novo assembly and annotation of Popillia japonica's genome with initial clues to its potential as an invasive pest.</title>
        <authorList>
            <person name="Cucini C."/>
            <person name="Boschi S."/>
            <person name="Funari R."/>
            <person name="Cardaioli E."/>
            <person name="Iannotti N."/>
            <person name="Marturano G."/>
            <person name="Paoli F."/>
            <person name="Bruttini M."/>
            <person name="Carapelli A."/>
            <person name="Frati F."/>
            <person name="Nardi F."/>
        </authorList>
    </citation>
    <scope>NUCLEOTIDE SEQUENCE [LARGE SCALE GENOMIC DNA]</scope>
    <source>
        <strain evidence="2">DMR45628</strain>
    </source>
</reference>
<dbReference type="AlphaFoldDB" id="A0AAW1LDV9"/>
<organism evidence="2 3">
    <name type="scientific">Popillia japonica</name>
    <name type="common">Japanese beetle</name>
    <dbReference type="NCBI Taxonomy" id="7064"/>
    <lineage>
        <taxon>Eukaryota</taxon>
        <taxon>Metazoa</taxon>
        <taxon>Ecdysozoa</taxon>
        <taxon>Arthropoda</taxon>
        <taxon>Hexapoda</taxon>
        <taxon>Insecta</taxon>
        <taxon>Pterygota</taxon>
        <taxon>Neoptera</taxon>
        <taxon>Endopterygota</taxon>
        <taxon>Coleoptera</taxon>
        <taxon>Polyphaga</taxon>
        <taxon>Scarabaeiformia</taxon>
        <taxon>Scarabaeidae</taxon>
        <taxon>Rutelinae</taxon>
        <taxon>Popillia</taxon>
    </lineage>
</organism>
<evidence type="ECO:0000259" key="1">
    <source>
        <dbReference type="Pfam" id="PF00583"/>
    </source>
</evidence>
<feature type="domain" description="N-acetyltransferase" evidence="1">
    <location>
        <begin position="150"/>
        <end position="201"/>
    </location>
</feature>
<dbReference type="GO" id="GO:0008080">
    <property type="term" value="F:N-acetyltransferase activity"/>
    <property type="evidence" value="ECO:0007669"/>
    <property type="project" value="TreeGrafter"/>
</dbReference>
<dbReference type="PANTHER" id="PTHR20905">
    <property type="entry name" value="N-ACETYLTRANSFERASE-RELATED"/>
    <property type="match status" value="1"/>
</dbReference>
<dbReference type="SUPFAM" id="SSF55729">
    <property type="entry name" value="Acyl-CoA N-acyltransferases (Nat)"/>
    <property type="match status" value="1"/>
</dbReference>